<organism evidence="1 3">
    <name type="scientific">Anaerobacillus isosaccharinicus</name>
    <dbReference type="NCBI Taxonomy" id="1532552"/>
    <lineage>
        <taxon>Bacteria</taxon>
        <taxon>Bacillati</taxon>
        <taxon>Bacillota</taxon>
        <taxon>Bacilli</taxon>
        <taxon>Bacillales</taxon>
        <taxon>Bacillaceae</taxon>
        <taxon>Anaerobacillus</taxon>
    </lineage>
</organism>
<dbReference type="EMBL" id="CP063356">
    <property type="protein sequence ID" value="QOY37063.1"/>
    <property type="molecule type" value="Genomic_DNA"/>
</dbReference>
<evidence type="ECO:0000313" key="3">
    <source>
        <dbReference type="Proteomes" id="UP000180175"/>
    </source>
</evidence>
<dbReference type="RefSeq" id="WP_071318394.1">
    <property type="nucleotide sequence ID" value="NZ_CP063356.2"/>
</dbReference>
<protein>
    <submittedName>
        <fullName evidence="2">Zinc-finger domain-containing protein</fullName>
    </submittedName>
</protein>
<dbReference type="GO" id="GO:0008270">
    <property type="term" value="F:zinc ion binding"/>
    <property type="evidence" value="ECO:0007669"/>
    <property type="project" value="UniProtKB-KW"/>
</dbReference>
<reference evidence="2 3" key="3">
    <citation type="journal article" date="2019" name="Int. J. Syst. Evol. Microbiol.">
        <title>Anaerobacillus isosaccharinicus sp. nov., an alkaliphilic bacterium which degrades isosaccharinic acid.</title>
        <authorList>
            <person name="Bassil N.M."/>
            <person name="Lloyd J.R."/>
        </authorList>
    </citation>
    <scope>NUCLEOTIDE SEQUENCE [LARGE SCALE GENOMIC DNA]</scope>
    <source>
        <strain evidence="2 3">NB2006</strain>
    </source>
</reference>
<dbReference type="Pfam" id="PF10782">
    <property type="entry name" value="zf-C2HCIx2C"/>
    <property type="match status" value="1"/>
</dbReference>
<dbReference type="EMBL" id="LQXD01000157">
    <property type="protein sequence ID" value="OIJ09056.1"/>
    <property type="molecule type" value="Genomic_DNA"/>
</dbReference>
<reference evidence="2" key="4">
    <citation type="submission" date="2020-10" db="EMBL/GenBank/DDBJ databases">
        <authorList>
            <person name="Bassil N.M."/>
            <person name="Lloyd J.R."/>
        </authorList>
    </citation>
    <scope>NUCLEOTIDE SEQUENCE</scope>
    <source>
        <strain evidence="2">NB2006</strain>
    </source>
</reference>
<accession>A0A1S2L9L8</accession>
<gene>
    <name evidence="2" type="ORF">AWH56_005325</name>
    <name evidence="1" type="ORF">AWH56_18265</name>
</gene>
<proteinExistence type="predicted"/>
<dbReference type="AlphaFoldDB" id="A0A1S2L9L8"/>
<evidence type="ECO:0000313" key="2">
    <source>
        <dbReference type="EMBL" id="QOY37063.1"/>
    </source>
</evidence>
<name>A0A1S2L9L8_9BACI</name>
<reference evidence="2 3" key="2">
    <citation type="journal article" date="2017" name="Genome Announc.">
        <title>Draft Genome Sequences of Four Alkaliphilic Bacteria Belonging to the Anaerobacillus Genus.</title>
        <authorList>
            <person name="Bassil N.M."/>
            <person name="Lloyd J.R."/>
        </authorList>
    </citation>
    <scope>NUCLEOTIDE SEQUENCE [LARGE SCALE GENOMIC DNA]</scope>
    <source>
        <strain evidence="2 3">NB2006</strain>
    </source>
</reference>
<dbReference type="InterPro" id="IPR019718">
    <property type="entry name" value="DUF2602"/>
</dbReference>
<keyword evidence="2" id="KW-0479">Metal-binding</keyword>
<reference evidence="1 3" key="1">
    <citation type="submission" date="2016-10" db="EMBL/GenBank/DDBJ databases">
        <title>Draft genome sequences of four alkaliphilic bacteria belonging to the Anaerobacillus genus.</title>
        <authorList>
            <person name="Bassil N.M."/>
            <person name="Lloyd J.R."/>
        </authorList>
    </citation>
    <scope>NUCLEOTIDE SEQUENCE [LARGE SCALE GENOMIC DNA]</scope>
    <source>
        <strain evidence="1 3">NB2006</strain>
    </source>
</reference>
<evidence type="ECO:0000313" key="1">
    <source>
        <dbReference type="EMBL" id="OIJ09056.1"/>
    </source>
</evidence>
<dbReference type="OrthoDB" id="2454446at2"/>
<sequence length="66" mass="7594">MGARRMILKEIDKIIEANCKKCSTRAELIKTDDRNYSKTNAYCIGECVIGKDIQKFGRKLLENRKA</sequence>
<dbReference type="Proteomes" id="UP000180175">
    <property type="component" value="Chromosome"/>
</dbReference>
<keyword evidence="2" id="KW-0862">Zinc</keyword>
<keyword evidence="3" id="KW-1185">Reference proteome</keyword>
<dbReference type="KEGG" id="aia:AWH56_005325"/>
<keyword evidence="2" id="KW-0863">Zinc-finger</keyword>